<dbReference type="EMBL" id="CP013236">
    <property type="protein sequence ID" value="AMP12608.1"/>
    <property type="molecule type" value="Genomic_DNA"/>
</dbReference>
<dbReference type="Pfam" id="PF13663">
    <property type="entry name" value="DUF4148"/>
    <property type="match status" value="1"/>
</dbReference>
<dbReference type="Proteomes" id="UP000074914">
    <property type="component" value="Chromosome"/>
</dbReference>
<evidence type="ECO:0000256" key="1">
    <source>
        <dbReference type="SAM" id="SignalP"/>
    </source>
</evidence>
<evidence type="ECO:0000313" key="2">
    <source>
        <dbReference type="EMBL" id="AMP02717.1"/>
    </source>
</evidence>
<evidence type="ECO:0000313" key="3">
    <source>
        <dbReference type="EMBL" id="AMP12608.1"/>
    </source>
</evidence>
<sequence length="99" mass="10368">MNISKILITAALAAAAGSALAEAAYPPEAPFVSSKTRAQVIAELEQARADGSMNYAASAYPVLLPVASTTTRAEVKAELKSDVPVANRELDELHDYVGH</sequence>
<dbReference type="STRING" id="279113.CPter91_0319"/>
<protein>
    <recommendedName>
        <fullName evidence="6">DUF4148 domain-containing protein</fullName>
    </recommendedName>
</protein>
<feature type="chain" id="PRO_5013475053" description="DUF4148 domain-containing protein" evidence="1">
    <location>
        <begin position="22"/>
        <end position="99"/>
    </location>
</feature>
<dbReference type="PATRIC" id="fig|279113.10.peg.318"/>
<keyword evidence="5" id="KW-1185">Reference proteome</keyword>
<evidence type="ECO:0008006" key="6">
    <source>
        <dbReference type="Google" id="ProtNLM"/>
    </source>
</evidence>
<dbReference type="AlphaFoldDB" id="A0A127QRC5"/>
<dbReference type="OrthoDB" id="8720341at2"/>
<dbReference type="Proteomes" id="UP000074561">
    <property type="component" value="Chromosome"/>
</dbReference>
<evidence type="ECO:0000313" key="4">
    <source>
        <dbReference type="Proteomes" id="UP000074561"/>
    </source>
</evidence>
<name>A0A127QRC5_9BURK</name>
<dbReference type="InterPro" id="IPR025421">
    <property type="entry name" value="DUF4148"/>
</dbReference>
<dbReference type="KEGG" id="cpra:CPter91_0319"/>
<organism evidence="2 4">
    <name type="scientific">Collimonas pratensis</name>
    <dbReference type="NCBI Taxonomy" id="279113"/>
    <lineage>
        <taxon>Bacteria</taxon>
        <taxon>Pseudomonadati</taxon>
        <taxon>Pseudomonadota</taxon>
        <taxon>Betaproteobacteria</taxon>
        <taxon>Burkholderiales</taxon>
        <taxon>Oxalobacteraceae</taxon>
        <taxon>Collimonas</taxon>
    </lineage>
</organism>
<evidence type="ECO:0000313" key="5">
    <source>
        <dbReference type="Proteomes" id="UP000074914"/>
    </source>
</evidence>
<feature type="signal peptide" evidence="1">
    <location>
        <begin position="1"/>
        <end position="21"/>
    </location>
</feature>
<proteinExistence type="predicted"/>
<keyword evidence="1" id="KW-0732">Signal</keyword>
<dbReference type="EMBL" id="CP013234">
    <property type="protein sequence ID" value="AMP02717.1"/>
    <property type="molecule type" value="Genomic_DNA"/>
</dbReference>
<accession>A0A127QRC5</accession>
<dbReference type="RefSeq" id="WP_061936046.1">
    <property type="nucleotide sequence ID" value="NZ_CP013234.1"/>
</dbReference>
<reference evidence="4 5" key="1">
    <citation type="submission" date="2015-11" db="EMBL/GenBank/DDBJ databases">
        <title>Exploring the genomic traits of fungus-feeding bacterial genus Collimonas.</title>
        <authorList>
            <person name="Song C."/>
            <person name="Schmidt R."/>
            <person name="de Jager V."/>
            <person name="Krzyzanowska D."/>
            <person name="Jongedijk E."/>
            <person name="Cankar K."/>
            <person name="Beekwilder J."/>
            <person name="van Veen A."/>
            <person name="de Boer W."/>
            <person name="van Veen J.A."/>
            <person name="Garbeva P."/>
        </authorList>
    </citation>
    <scope>NUCLEOTIDE SEQUENCE [LARGE SCALE GENOMIC DNA]</scope>
    <source>
        <strain evidence="3 5">Ter291</strain>
        <strain evidence="2 4">Ter91</strain>
    </source>
</reference>
<gene>
    <name evidence="3" type="ORF">CPter291_0316</name>
    <name evidence="2" type="ORF">CPter91_0319</name>
</gene>